<feature type="region of interest" description="Disordered" evidence="1">
    <location>
        <begin position="14"/>
        <end position="35"/>
    </location>
</feature>
<evidence type="ECO:0000313" key="2">
    <source>
        <dbReference type="EMBL" id="TPX40501.1"/>
    </source>
</evidence>
<reference evidence="2 3" key="1">
    <citation type="journal article" date="2019" name="Sci. Rep.">
        <title>Comparative genomics of chytrid fungi reveal insights into the obligate biotrophic and pathogenic lifestyle of Synchytrium endobioticum.</title>
        <authorList>
            <person name="van de Vossenberg B.T.L.H."/>
            <person name="Warris S."/>
            <person name="Nguyen H.D.T."/>
            <person name="van Gent-Pelzer M.P.E."/>
            <person name="Joly D.L."/>
            <person name="van de Geest H.C."/>
            <person name="Bonants P.J.M."/>
            <person name="Smith D.S."/>
            <person name="Levesque C.A."/>
            <person name="van der Lee T.A.J."/>
        </authorList>
    </citation>
    <scope>NUCLEOTIDE SEQUENCE [LARGE SCALE GENOMIC DNA]</scope>
    <source>
        <strain evidence="2 3">LEV6574</strain>
    </source>
</reference>
<feature type="compositionally biased region" description="Polar residues" evidence="1">
    <location>
        <begin position="198"/>
        <end position="227"/>
    </location>
</feature>
<sequence>MTWLPDLVCPDSRCPSRRQRSAHPHPHPHPAAHAPTLPRSLAHLRDLKSTKPFQHHNRSGLTRAHSSPHAELINTYRSTKRKTSLQIASHQLRLLTMTPSSRDPTTASLGQPSGSNANIVPANASSATSAGVDGGASFSEQYKTSSNIQPVGSATPNPQVVLVNSSQPTLLRPSNLRKNTPSGGLQPSPEFVKPSGHQAVSRSHNNSVNQSAGSPNNAMGSSATAAVQQPEFKPSQLVLDLRCASSNYSWPESVMPKAECDQGSDGSHIARTGRVMREVGCQTGPFQIDGLREVEWNFPTRALLQKDWREYDVEDEDSELTCYDPHEDVSAVLRAVAPDPDVMAFHTLDGSFNTLDLAEEDDKCNVNGTASYRPPSPKSNQSDLFRLVPLPNTPRPKPARRRSPPMLPATPASDRTVASSAATDNEDTLSISSSTVFSALSSGTVIMMNDKSRHHSKMSYLSKHSAFSVFDANALAPRVKNSASANVVRARGFASTDVTLQGR</sequence>
<feature type="region of interest" description="Disordered" evidence="1">
    <location>
        <begin position="98"/>
        <end position="121"/>
    </location>
</feature>
<dbReference type="EMBL" id="QEAM01000385">
    <property type="protein sequence ID" value="TPX40501.1"/>
    <property type="molecule type" value="Genomic_DNA"/>
</dbReference>
<dbReference type="VEuPathDB" id="FungiDB:SeMB42_g06946"/>
<feature type="compositionally biased region" description="Polar residues" evidence="1">
    <location>
        <begin position="176"/>
        <end position="185"/>
    </location>
</feature>
<feature type="compositionally biased region" description="Polar residues" evidence="1">
    <location>
        <begin position="416"/>
        <end position="426"/>
    </location>
</feature>
<comment type="caution">
    <text evidence="2">The sequence shown here is derived from an EMBL/GenBank/DDBJ whole genome shotgun (WGS) entry which is preliminary data.</text>
</comment>
<gene>
    <name evidence="2" type="ORF">SeLEV6574_g06589</name>
</gene>
<dbReference type="Proteomes" id="UP000320475">
    <property type="component" value="Unassembled WGS sequence"/>
</dbReference>
<dbReference type="AlphaFoldDB" id="A0A507CMZ8"/>
<organism evidence="2 3">
    <name type="scientific">Synchytrium endobioticum</name>
    <dbReference type="NCBI Taxonomy" id="286115"/>
    <lineage>
        <taxon>Eukaryota</taxon>
        <taxon>Fungi</taxon>
        <taxon>Fungi incertae sedis</taxon>
        <taxon>Chytridiomycota</taxon>
        <taxon>Chytridiomycota incertae sedis</taxon>
        <taxon>Chytridiomycetes</taxon>
        <taxon>Synchytriales</taxon>
        <taxon>Synchytriaceae</taxon>
        <taxon>Synchytrium</taxon>
    </lineage>
</organism>
<evidence type="ECO:0000313" key="3">
    <source>
        <dbReference type="Proteomes" id="UP000320475"/>
    </source>
</evidence>
<accession>A0A507CMZ8</accession>
<feature type="region of interest" description="Disordered" evidence="1">
    <location>
        <begin position="166"/>
        <end position="228"/>
    </location>
</feature>
<feature type="compositionally biased region" description="Basic residues" evidence="1">
    <location>
        <begin position="15"/>
        <end position="30"/>
    </location>
</feature>
<name>A0A507CMZ8_9FUNG</name>
<proteinExistence type="predicted"/>
<dbReference type="VEuPathDB" id="FungiDB:SeMB42_g06945"/>
<protein>
    <submittedName>
        <fullName evidence="2">Uncharacterized protein</fullName>
    </submittedName>
</protein>
<evidence type="ECO:0000256" key="1">
    <source>
        <dbReference type="SAM" id="MobiDB-lite"/>
    </source>
</evidence>
<feature type="region of interest" description="Disordered" evidence="1">
    <location>
        <begin position="366"/>
        <end position="426"/>
    </location>
</feature>